<comment type="caution">
    <text evidence="1">The sequence shown here is derived from an EMBL/GenBank/DDBJ whole genome shotgun (WGS) entry which is preliminary data.</text>
</comment>
<name>A0ABP8AP01_9MICO</name>
<evidence type="ECO:0008006" key="3">
    <source>
        <dbReference type="Google" id="ProtNLM"/>
    </source>
</evidence>
<reference evidence="2" key="1">
    <citation type="journal article" date="2019" name="Int. J. Syst. Evol. Microbiol.">
        <title>The Global Catalogue of Microorganisms (GCM) 10K type strain sequencing project: providing services to taxonomists for standard genome sequencing and annotation.</title>
        <authorList>
            <consortium name="The Broad Institute Genomics Platform"/>
            <consortium name="The Broad Institute Genome Sequencing Center for Infectious Disease"/>
            <person name="Wu L."/>
            <person name="Ma J."/>
        </authorList>
    </citation>
    <scope>NUCLEOTIDE SEQUENCE [LARGE SCALE GENOMIC DNA]</scope>
    <source>
        <strain evidence="2">JCM 17593</strain>
    </source>
</reference>
<evidence type="ECO:0000313" key="2">
    <source>
        <dbReference type="Proteomes" id="UP001500213"/>
    </source>
</evidence>
<sequence length="75" mass="8238">MTEELDQLIEALDELADRIEEIAVWVEATSLVTPEFGRIFGDTPEIRMGRRISGLRGAARSVQHASVLLADAGED</sequence>
<keyword evidence="2" id="KW-1185">Reference proteome</keyword>
<dbReference type="EMBL" id="BAABBX010000009">
    <property type="protein sequence ID" value="GAA4187092.1"/>
    <property type="molecule type" value="Genomic_DNA"/>
</dbReference>
<protein>
    <recommendedName>
        <fullName evidence="3">HNH endonuclease</fullName>
    </recommendedName>
</protein>
<proteinExistence type="predicted"/>
<dbReference type="Proteomes" id="UP001500213">
    <property type="component" value="Unassembled WGS sequence"/>
</dbReference>
<dbReference type="RefSeq" id="WP_344774777.1">
    <property type="nucleotide sequence ID" value="NZ_BAABBX010000009.1"/>
</dbReference>
<organism evidence="1 2">
    <name type="scientific">Gryllotalpicola kribbensis</name>
    <dbReference type="NCBI Taxonomy" id="993084"/>
    <lineage>
        <taxon>Bacteria</taxon>
        <taxon>Bacillati</taxon>
        <taxon>Actinomycetota</taxon>
        <taxon>Actinomycetes</taxon>
        <taxon>Micrococcales</taxon>
        <taxon>Microbacteriaceae</taxon>
        <taxon>Gryllotalpicola</taxon>
    </lineage>
</organism>
<gene>
    <name evidence="1" type="ORF">GCM10022288_11590</name>
</gene>
<accession>A0ABP8AP01</accession>
<evidence type="ECO:0000313" key="1">
    <source>
        <dbReference type="EMBL" id="GAA4187092.1"/>
    </source>
</evidence>